<dbReference type="EMBL" id="MN739128">
    <property type="protein sequence ID" value="QHS90121.1"/>
    <property type="molecule type" value="Genomic_DNA"/>
</dbReference>
<sequence length="58" mass="6715">MAKFTSGKITSSAIIYDRGIPPVGNSFAIFPTINFEILKRLRRFDVKNKRPTYSFFQK</sequence>
<reference evidence="1" key="1">
    <citation type="journal article" date="2020" name="Nature">
        <title>Giant virus diversity and host interactions through global metagenomics.</title>
        <authorList>
            <person name="Schulz F."/>
            <person name="Roux S."/>
            <person name="Paez-Espino D."/>
            <person name="Jungbluth S."/>
            <person name="Walsh D.A."/>
            <person name="Denef V.J."/>
            <person name="McMahon K.D."/>
            <person name="Konstantinidis K.T."/>
            <person name="Eloe-Fadrosh E.A."/>
            <person name="Kyrpides N.C."/>
            <person name="Woyke T."/>
        </authorList>
    </citation>
    <scope>NUCLEOTIDE SEQUENCE</scope>
    <source>
        <strain evidence="1">GVMAG-M-3300010160-4</strain>
    </source>
</reference>
<name>A0A6C0BEC8_9ZZZZ</name>
<organism evidence="1">
    <name type="scientific">viral metagenome</name>
    <dbReference type="NCBI Taxonomy" id="1070528"/>
    <lineage>
        <taxon>unclassified sequences</taxon>
        <taxon>metagenomes</taxon>
        <taxon>organismal metagenomes</taxon>
    </lineage>
</organism>
<accession>A0A6C0BEC8</accession>
<dbReference type="AlphaFoldDB" id="A0A6C0BEC8"/>
<proteinExistence type="predicted"/>
<evidence type="ECO:0000313" key="1">
    <source>
        <dbReference type="EMBL" id="QHS90121.1"/>
    </source>
</evidence>
<protein>
    <submittedName>
        <fullName evidence="1">Uncharacterized protein</fullName>
    </submittedName>
</protein>